<dbReference type="SMART" id="SM00421">
    <property type="entry name" value="HTH_LUXR"/>
    <property type="match status" value="1"/>
</dbReference>
<dbReference type="InterPro" id="IPR016032">
    <property type="entry name" value="Sig_transdc_resp-reg_C-effctor"/>
</dbReference>
<dbReference type="PROSITE" id="PS50043">
    <property type="entry name" value="HTH_LUXR_2"/>
    <property type="match status" value="1"/>
</dbReference>
<dbReference type="PANTHER" id="PTHR16305:SF35">
    <property type="entry name" value="TRANSCRIPTIONAL ACTIVATOR DOMAIN"/>
    <property type="match status" value="1"/>
</dbReference>
<name>A0ABW2CCK3_9ACTN</name>
<protein>
    <submittedName>
        <fullName evidence="5">AAA family ATPase</fullName>
    </submittedName>
</protein>
<dbReference type="InterPro" id="IPR019734">
    <property type="entry name" value="TPR_rpt"/>
</dbReference>
<dbReference type="EMBL" id="JBHSXS010000003">
    <property type="protein sequence ID" value="MFC6879511.1"/>
    <property type="molecule type" value="Genomic_DNA"/>
</dbReference>
<dbReference type="InterPro" id="IPR000792">
    <property type="entry name" value="Tscrpt_reg_LuxR_C"/>
</dbReference>
<dbReference type="Gene3D" id="1.10.10.10">
    <property type="entry name" value="Winged helix-like DNA-binding domain superfamily/Winged helix DNA-binding domain"/>
    <property type="match status" value="1"/>
</dbReference>
<reference evidence="6" key="1">
    <citation type="journal article" date="2019" name="Int. J. Syst. Evol. Microbiol.">
        <title>The Global Catalogue of Microorganisms (GCM) 10K type strain sequencing project: providing services to taxonomists for standard genome sequencing and annotation.</title>
        <authorList>
            <consortium name="The Broad Institute Genomics Platform"/>
            <consortium name="The Broad Institute Genome Sequencing Center for Infectious Disease"/>
            <person name="Wu L."/>
            <person name="Ma J."/>
        </authorList>
    </citation>
    <scope>NUCLEOTIDE SEQUENCE [LARGE SCALE GENOMIC DNA]</scope>
    <source>
        <strain evidence="6">JCM 3369</strain>
    </source>
</reference>
<dbReference type="InterPro" id="IPR036388">
    <property type="entry name" value="WH-like_DNA-bd_sf"/>
</dbReference>
<dbReference type="Proteomes" id="UP001596380">
    <property type="component" value="Unassembled WGS sequence"/>
</dbReference>
<gene>
    <name evidence="5" type="ORF">ACFQKB_06995</name>
</gene>
<dbReference type="Pfam" id="PF13191">
    <property type="entry name" value="AAA_16"/>
    <property type="match status" value="1"/>
</dbReference>
<dbReference type="SUPFAM" id="SSF46894">
    <property type="entry name" value="C-terminal effector domain of the bipartite response regulators"/>
    <property type="match status" value="1"/>
</dbReference>
<feature type="compositionally biased region" description="Basic and acidic residues" evidence="3">
    <location>
        <begin position="798"/>
        <end position="811"/>
    </location>
</feature>
<comment type="caution">
    <text evidence="5">The sequence shown here is derived from an EMBL/GenBank/DDBJ whole genome shotgun (WGS) entry which is preliminary data.</text>
</comment>
<dbReference type="Gene3D" id="1.25.40.10">
    <property type="entry name" value="Tetratricopeptide repeat domain"/>
    <property type="match status" value="2"/>
</dbReference>
<evidence type="ECO:0000313" key="6">
    <source>
        <dbReference type="Proteomes" id="UP001596380"/>
    </source>
</evidence>
<dbReference type="PANTHER" id="PTHR16305">
    <property type="entry name" value="TESTICULAR SOLUBLE ADENYLYL CYCLASE"/>
    <property type="match status" value="1"/>
</dbReference>
<sequence length="1030" mass="108759">MHPGRFVGRREQLARIDGALRRAEAGEPGVVVVGGEGGVGKTRLLEQVAGRLAGSGVRVLRGACVELGTEGLPLAPLTAMLRDLARDLGGDGLTTLLPGAHALWRLLPELPTPANDPAQPIGPAAPTDGADWPNGPGGPPGGPNAPDGSGAPDGAEAPDGADGWGVGIDQGRLFEPFAALLERLGAQRPVLLVIDDLQWADRSTRDLVGFLARTLRATRVLMIMAFRSDALGDRHPLRAFLAELGRLPNVLREDLPAFDRAETTELVAAVLGARPHAALADRVFRGSGGNALYAEELVRAGGDALPETLRDLLLQRFAGLPRPARGLVRLAAAGGPRISHELLAEVAGLPEADLLAALRAARDAQVLVPDGDGYAFRQGPLREAVAADLLPAERLRAHRTYAEALEARPGLVPPDRFAAEVAFHWWEAGDAARALPALLRAAEAAGAMNAHAEQGRMLVRALEIWPRAGRPLDERYDVLQQALSAAGWAGEDLQMIDLCDHALVEETDPGRTAILLAHRGMALHNLGRDGALTALDEALRTVARAGRLDRARVLDLVGAAFMLHDRPARAYETAVEARRLAEQLGEAVIAANAATTAGTVLAGLGRTGEALSTLTEVGEMVARRGDVVQLARVHLNRADLLGRLGRHEEAIEAARLGLEAARTGGLARTLGALLGERLAASLTATGRWDEAERAAVEALRLDPSSRFGSMLHAMCGDIAFARGDVEIAREELRLARTLEGAPQEMLPAALLEIRLAIGDNRLEEARASIARLLPGTGDTEIWPLLVLGARVEARLRDRERDRERQGERDGKAGGGSAGLRAALERRASALPVASPLDKAYAAAFRAETGEGPWADAVAAWDALGSPYRAAYSRLRAAEAAAGAGDRNAAAELLRTAADRAASLGARPLREEIEVVARASRVDLTTGPDGAYDEAARRAGAGREGVPGRARDGLGLTERETDVLRLVTAGRSNRQIAEELFISPKTASVHVSRILTKLDVATRGEAAALAHRLRLFPSDGAPGGPQDGFRS</sequence>
<dbReference type="RefSeq" id="WP_378063120.1">
    <property type="nucleotide sequence ID" value="NZ_JBHSXS010000003.1"/>
</dbReference>
<feature type="domain" description="HTH luxR-type" evidence="4">
    <location>
        <begin position="948"/>
        <end position="1013"/>
    </location>
</feature>
<feature type="region of interest" description="Disordered" evidence="3">
    <location>
        <begin position="111"/>
        <end position="162"/>
    </location>
</feature>
<dbReference type="InterPro" id="IPR041664">
    <property type="entry name" value="AAA_16"/>
</dbReference>
<keyword evidence="2" id="KW-0067">ATP-binding</keyword>
<keyword evidence="6" id="KW-1185">Reference proteome</keyword>
<accession>A0ABW2CCK3</accession>
<dbReference type="InterPro" id="IPR027417">
    <property type="entry name" value="P-loop_NTPase"/>
</dbReference>
<dbReference type="SUPFAM" id="SSF52540">
    <property type="entry name" value="P-loop containing nucleoside triphosphate hydrolases"/>
    <property type="match status" value="1"/>
</dbReference>
<evidence type="ECO:0000259" key="4">
    <source>
        <dbReference type="PROSITE" id="PS50043"/>
    </source>
</evidence>
<organism evidence="5 6">
    <name type="scientific">Actinomadura yumaensis</name>
    <dbReference type="NCBI Taxonomy" id="111807"/>
    <lineage>
        <taxon>Bacteria</taxon>
        <taxon>Bacillati</taxon>
        <taxon>Actinomycetota</taxon>
        <taxon>Actinomycetes</taxon>
        <taxon>Streptosporangiales</taxon>
        <taxon>Thermomonosporaceae</taxon>
        <taxon>Actinomadura</taxon>
    </lineage>
</organism>
<dbReference type="Gene3D" id="3.40.50.300">
    <property type="entry name" value="P-loop containing nucleotide triphosphate hydrolases"/>
    <property type="match status" value="1"/>
</dbReference>
<dbReference type="CDD" id="cd06170">
    <property type="entry name" value="LuxR_C_like"/>
    <property type="match status" value="1"/>
</dbReference>
<evidence type="ECO:0000256" key="2">
    <source>
        <dbReference type="ARBA" id="ARBA00022840"/>
    </source>
</evidence>
<dbReference type="InterPro" id="IPR011990">
    <property type="entry name" value="TPR-like_helical_dom_sf"/>
</dbReference>
<proteinExistence type="predicted"/>
<evidence type="ECO:0000256" key="3">
    <source>
        <dbReference type="SAM" id="MobiDB-lite"/>
    </source>
</evidence>
<feature type="compositionally biased region" description="Low complexity" evidence="3">
    <location>
        <begin position="144"/>
        <end position="161"/>
    </location>
</feature>
<dbReference type="SUPFAM" id="SSF48452">
    <property type="entry name" value="TPR-like"/>
    <property type="match status" value="1"/>
</dbReference>
<evidence type="ECO:0000256" key="1">
    <source>
        <dbReference type="ARBA" id="ARBA00022741"/>
    </source>
</evidence>
<feature type="region of interest" description="Disordered" evidence="3">
    <location>
        <begin position="798"/>
        <end position="818"/>
    </location>
</feature>
<keyword evidence="1" id="KW-0547">Nucleotide-binding</keyword>
<dbReference type="PRINTS" id="PR00038">
    <property type="entry name" value="HTHLUXR"/>
</dbReference>
<dbReference type="SMART" id="SM00028">
    <property type="entry name" value="TPR"/>
    <property type="match status" value="3"/>
</dbReference>
<dbReference type="Pfam" id="PF00196">
    <property type="entry name" value="GerE"/>
    <property type="match status" value="1"/>
</dbReference>
<evidence type="ECO:0000313" key="5">
    <source>
        <dbReference type="EMBL" id="MFC6879511.1"/>
    </source>
</evidence>